<dbReference type="RefSeq" id="WP_093152047.1">
    <property type="nucleotide sequence ID" value="NZ_FOUP01000004.1"/>
</dbReference>
<evidence type="ECO:0000313" key="2">
    <source>
        <dbReference type="EMBL" id="SFN39109.1"/>
    </source>
</evidence>
<organism evidence="2 3">
    <name type="scientific">Saccharopolyspora antimicrobica</name>
    <dbReference type="NCBI Taxonomy" id="455193"/>
    <lineage>
        <taxon>Bacteria</taxon>
        <taxon>Bacillati</taxon>
        <taxon>Actinomycetota</taxon>
        <taxon>Actinomycetes</taxon>
        <taxon>Pseudonocardiales</taxon>
        <taxon>Pseudonocardiaceae</taxon>
        <taxon>Saccharopolyspora</taxon>
    </lineage>
</organism>
<dbReference type="EMBL" id="FOUP01000004">
    <property type="protein sequence ID" value="SFN39109.1"/>
    <property type="molecule type" value="Genomic_DNA"/>
</dbReference>
<dbReference type="OrthoDB" id="3630530at2"/>
<sequence length="63" mass="7162">MTRPPQLDPRWILTRAPELPTQDERNRAIRCVTAHATSADDCAELLDMLGLTPPHRHVRPVQP</sequence>
<dbReference type="EMBL" id="RBXX01000002">
    <property type="protein sequence ID" value="RKT82735.1"/>
    <property type="molecule type" value="Genomic_DNA"/>
</dbReference>
<evidence type="ECO:0000313" key="3">
    <source>
        <dbReference type="Proteomes" id="UP000199398"/>
    </source>
</evidence>
<proteinExistence type="predicted"/>
<dbReference type="Proteomes" id="UP000270697">
    <property type="component" value="Unassembled WGS sequence"/>
</dbReference>
<reference evidence="2 3" key="1">
    <citation type="submission" date="2016-10" db="EMBL/GenBank/DDBJ databases">
        <authorList>
            <person name="de Groot N.N."/>
        </authorList>
    </citation>
    <scope>NUCLEOTIDE SEQUENCE [LARGE SCALE GENOMIC DNA]</scope>
    <source>
        <strain evidence="2 3">CPCC 201259</strain>
    </source>
</reference>
<accession>A0A1I4YNE2</accession>
<reference evidence="1 4" key="2">
    <citation type="submission" date="2018-10" db="EMBL/GenBank/DDBJ databases">
        <title>Sequencing the genomes of 1000 actinobacteria strains.</title>
        <authorList>
            <person name="Klenk H.-P."/>
        </authorList>
    </citation>
    <scope>NUCLEOTIDE SEQUENCE [LARGE SCALE GENOMIC DNA]</scope>
    <source>
        <strain evidence="1 4">DSM 45119</strain>
    </source>
</reference>
<dbReference type="STRING" id="455193.SAMN05421805_104206"/>
<dbReference type="Proteomes" id="UP000199398">
    <property type="component" value="Unassembled WGS sequence"/>
</dbReference>
<name>A0A1I4YNE2_9PSEU</name>
<gene>
    <name evidence="1" type="ORF">ATL45_0990</name>
    <name evidence="2" type="ORF">SAMN05421805_104206</name>
</gene>
<protein>
    <submittedName>
        <fullName evidence="2">Uncharacterized protein</fullName>
    </submittedName>
</protein>
<evidence type="ECO:0000313" key="4">
    <source>
        <dbReference type="Proteomes" id="UP000270697"/>
    </source>
</evidence>
<dbReference type="AlphaFoldDB" id="A0A1I4YNE2"/>
<keyword evidence="4" id="KW-1185">Reference proteome</keyword>
<evidence type="ECO:0000313" key="1">
    <source>
        <dbReference type="EMBL" id="RKT82735.1"/>
    </source>
</evidence>